<sequence>MDNAFDESTGYAIIAAMAPHPLPRVGAETHLRDDLMFDSIRLIELAIALERQFRLPSLDLNESTDLTTAGDVLNLVRRQLKTGGEA</sequence>
<evidence type="ECO:0000313" key="4">
    <source>
        <dbReference type="Proteomes" id="UP000315983"/>
    </source>
</evidence>
<keyword evidence="5" id="KW-1185">Reference proteome</keyword>
<dbReference type="SUPFAM" id="SSF47336">
    <property type="entry name" value="ACP-like"/>
    <property type="match status" value="1"/>
</dbReference>
<dbReference type="Proteomes" id="UP000315983">
    <property type="component" value="Unassembled WGS sequence"/>
</dbReference>
<dbReference type="RefSeq" id="WP_012183135.1">
    <property type="nucleotide sequence ID" value="NZ_BOQM01000046.1"/>
</dbReference>
<dbReference type="Gene3D" id="1.10.1200.10">
    <property type="entry name" value="ACP-like"/>
    <property type="match status" value="1"/>
</dbReference>
<dbReference type="GeneID" id="93772588"/>
<dbReference type="EMBL" id="VFOL01000001">
    <property type="protein sequence ID" value="TQL38199.1"/>
    <property type="molecule type" value="Genomic_DNA"/>
</dbReference>
<evidence type="ECO:0000313" key="3">
    <source>
        <dbReference type="EMBL" id="TQL38199.1"/>
    </source>
</evidence>
<evidence type="ECO:0000313" key="5">
    <source>
        <dbReference type="Proteomes" id="UP000677457"/>
    </source>
</evidence>
<dbReference type="Proteomes" id="UP000677457">
    <property type="component" value="Unassembled WGS sequence"/>
</dbReference>
<dbReference type="AlphaFoldDB" id="A0A542XQT6"/>
<evidence type="ECO:0000259" key="1">
    <source>
        <dbReference type="Pfam" id="PF00550"/>
    </source>
</evidence>
<gene>
    <name evidence="3" type="ORF">FB564_3390</name>
    <name evidence="2" type="ORF">Sar04_45560</name>
</gene>
<name>A0A542XQT6_SALAC</name>
<protein>
    <submittedName>
        <fullName evidence="3">Acyl carrier protein</fullName>
    </submittedName>
</protein>
<reference evidence="3 4" key="1">
    <citation type="submission" date="2019-06" db="EMBL/GenBank/DDBJ databases">
        <title>Sequencing the genomes of 1000 actinobacteria strains.</title>
        <authorList>
            <person name="Klenk H.-P."/>
        </authorList>
    </citation>
    <scope>NUCLEOTIDE SEQUENCE [LARGE SCALE GENOMIC DNA]</scope>
    <source>
        <strain evidence="3 4">DSM 44819</strain>
    </source>
</reference>
<dbReference type="InterPro" id="IPR009081">
    <property type="entry name" value="PP-bd_ACP"/>
</dbReference>
<dbReference type="EMBL" id="BOQM01000046">
    <property type="protein sequence ID" value="GIM87820.1"/>
    <property type="molecule type" value="Genomic_DNA"/>
</dbReference>
<feature type="domain" description="Carrier" evidence="1">
    <location>
        <begin position="12"/>
        <end position="64"/>
    </location>
</feature>
<dbReference type="OMA" id="LRDDLMF"/>
<organism evidence="3 4">
    <name type="scientific">Salinispora arenicola</name>
    <dbReference type="NCBI Taxonomy" id="168697"/>
    <lineage>
        <taxon>Bacteria</taxon>
        <taxon>Bacillati</taxon>
        <taxon>Actinomycetota</taxon>
        <taxon>Actinomycetes</taxon>
        <taxon>Micromonosporales</taxon>
        <taxon>Micromonosporaceae</taxon>
        <taxon>Salinispora</taxon>
    </lineage>
</organism>
<evidence type="ECO:0000313" key="2">
    <source>
        <dbReference type="EMBL" id="GIM87820.1"/>
    </source>
</evidence>
<comment type="caution">
    <text evidence="3">The sequence shown here is derived from an EMBL/GenBank/DDBJ whole genome shotgun (WGS) entry which is preliminary data.</text>
</comment>
<dbReference type="Pfam" id="PF00550">
    <property type="entry name" value="PP-binding"/>
    <property type="match status" value="1"/>
</dbReference>
<accession>A0A542XQT6</accession>
<dbReference type="InterPro" id="IPR036736">
    <property type="entry name" value="ACP-like_sf"/>
</dbReference>
<proteinExistence type="predicted"/>
<reference evidence="2 5" key="2">
    <citation type="submission" date="2021-03" db="EMBL/GenBank/DDBJ databases">
        <title>Whole genome shotgun sequence of Salinispora arenicola NBRC 105043.</title>
        <authorList>
            <person name="Komaki H."/>
            <person name="Tamura T."/>
        </authorList>
    </citation>
    <scope>NUCLEOTIDE SEQUENCE [LARGE SCALE GENOMIC DNA]</scope>
    <source>
        <strain evidence="2 5">NBRC 105043</strain>
    </source>
</reference>